<reference evidence="2 3" key="1">
    <citation type="journal article" date="2024" name="Science">
        <title>Giant polyketide synthase enzymes in the biosynthesis of giant marine polyether toxins.</title>
        <authorList>
            <person name="Fallon T.R."/>
            <person name="Shende V.V."/>
            <person name="Wierzbicki I.H."/>
            <person name="Pendleton A.L."/>
            <person name="Watervoot N.F."/>
            <person name="Auber R.P."/>
            <person name="Gonzalez D.J."/>
            <person name="Wisecaver J.H."/>
            <person name="Moore B.S."/>
        </authorList>
    </citation>
    <scope>NUCLEOTIDE SEQUENCE [LARGE SCALE GENOMIC DNA]</scope>
    <source>
        <strain evidence="2 3">12B1</strain>
    </source>
</reference>
<name>A0AB34IHF1_PRYPA</name>
<evidence type="ECO:0000256" key="1">
    <source>
        <dbReference type="SAM" id="MobiDB-lite"/>
    </source>
</evidence>
<feature type="compositionally biased region" description="Acidic residues" evidence="1">
    <location>
        <begin position="60"/>
        <end position="69"/>
    </location>
</feature>
<accession>A0AB34IHF1</accession>
<dbReference type="AlphaFoldDB" id="A0AB34IHF1"/>
<sequence length="241" mass="26691">MIDATLSQIENNGVLQEEPLCRWHTLSPQFGSPSPSPTIEHEGRPIPPSRLASTSSISSYDEEKDEDASADYEELLEQWIGLKIDNNELLKSNAKMQEGVKAIDSVNVALSAALYPAQPDSPTEGALHSPYGSTSPPVLSPPAAPLIRDKRARPFSSSITEGLLHPSKQHSGEDTALRRHSLSVSRIRELIEEERLTQKKLLEQSRRNAQLLLDMRSFNSSLRDEVARLRAELRVSPPQIS</sequence>
<feature type="region of interest" description="Disordered" evidence="1">
    <location>
        <begin position="26"/>
        <end position="69"/>
    </location>
</feature>
<dbReference type="Proteomes" id="UP001515480">
    <property type="component" value="Unassembled WGS sequence"/>
</dbReference>
<evidence type="ECO:0000313" key="3">
    <source>
        <dbReference type="Proteomes" id="UP001515480"/>
    </source>
</evidence>
<proteinExistence type="predicted"/>
<gene>
    <name evidence="2" type="ORF">AB1Y20_013486</name>
</gene>
<organism evidence="2 3">
    <name type="scientific">Prymnesium parvum</name>
    <name type="common">Toxic golden alga</name>
    <dbReference type="NCBI Taxonomy" id="97485"/>
    <lineage>
        <taxon>Eukaryota</taxon>
        <taxon>Haptista</taxon>
        <taxon>Haptophyta</taxon>
        <taxon>Prymnesiophyceae</taxon>
        <taxon>Prymnesiales</taxon>
        <taxon>Prymnesiaceae</taxon>
        <taxon>Prymnesium</taxon>
    </lineage>
</organism>
<keyword evidence="3" id="KW-1185">Reference proteome</keyword>
<comment type="caution">
    <text evidence="2">The sequence shown here is derived from an EMBL/GenBank/DDBJ whole genome shotgun (WGS) entry which is preliminary data.</text>
</comment>
<evidence type="ECO:0000313" key="2">
    <source>
        <dbReference type="EMBL" id="KAL1498966.1"/>
    </source>
</evidence>
<protein>
    <submittedName>
        <fullName evidence="2">Uncharacterized protein</fullName>
    </submittedName>
</protein>
<dbReference type="EMBL" id="JBGBPQ010000026">
    <property type="protein sequence ID" value="KAL1498966.1"/>
    <property type="molecule type" value="Genomic_DNA"/>
</dbReference>